<sequence>MHLFSRQAMPVNRSMPDSQIIPELAYPDVAIAAEWLCRAFGFTERLRIANHRVQLTSEGGAIVVTEMPQDAQAGQAQFAAHSLMMRITEIDQHYDHARQCGALILRPPADQAYGERQYTARDIGGHCWTFSQTIKDVDPVDWGGLMVF</sequence>
<dbReference type="Proteomes" id="UP000637423">
    <property type="component" value="Unassembled WGS sequence"/>
</dbReference>
<dbReference type="PANTHER" id="PTHR34109:SF1">
    <property type="entry name" value="VOC DOMAIN-CONTAINING PROTEIN"/>
    <property type="match status" value="1"/>
</dbReference>
<reference evidence="2" key="1">
    <citation type="journal article" date="2014" name="Int. J. Syst. Evol. Microbiol.">
        <title>Complete genome sequence of Corynebacterium casei LMG S-19264T (=DSM 44701T), isolated from a smear-ripened cheese.</title>
        <authorList>
            <consortium name="US DOE Joint Genome Institute (JGI-PGF)"/>
            <person name="Walter F."/>
            <person name="Albersmeier A."/>
            <person name="Kalinowski J."/>
            <person name="Ruckert C."/>
        </authorList>
    </citation>
    <scope>NUCLEOTIDE SEQUENCE</scope>
    <source>
        <strain evidence="2">CGMCC 1.10998</strain>
    </source>
</reference>
<dbReference type="EMBL" id="BMED01000002">
    <property type="protein sequence ID" value="GGC77027.1"/>
    <property type="molecule type" value="Genomic_DNA"/>
</dbReference>
<dbReference type="PANTHER" id="PTHR34109">
    <property type="entry name" value="BNAUNNG04460D PROTEIN-RELATED"/>
    <property type="match status" value="1"/>
</dbReference>
<dbReference type="InterPro" id="IPR004360">
    <property type="entry name" value="Glyas_Fos-R_dOase_dom"/>
</dbReference>
<evidence type="ECO:0000313" key="2">
    <source>
        <dbReference type="EMBL" id="GGC77027.1"/>
    </source>
</evidence>
<dbReference type="Pfam" id="PF00903">
    <property type="entry name" value="Glyoxalase"/>
    <property type="match status" value="1"/>
</dbReference>
<dbReference type="SUPFAM" id="SSF54593">
    <property type="entry name" value="Glyoxalase/Bleomycin resistance protein/Dihydroxybiphenyl dioxygenase"/>
    <property type="match status" value="1"/>
</dbReference>
<protein>
    <submittedName>
        <fullName evidence="2">Glyoxalase</fullName>
    </submittedName>
</protein>
<organism evidence="2 3">
    <name type="scientific">Undibacterium terreum</name>
    <dbReference type="NCBI Taxonomy" id="1224302"/>
    <lineage>
        <taxon>Bacteria</taxon>
        <taxon>Pseudomonadati</taxon>
        <taxon>Pseudomonadota</taxon>
        <taxon>Betaproteobacteria</taxon>
        <taxon>Burkholderiales</taxon>
        <taxon>Oxalobacteraceae</taxon>
        <taxon>Undibacterium</taxon>
    </lineage>
</organism>
<accession>A0A916UM92</accession>
<comment type="caution">
    <text evidence="2">The sequence shown here is derived from an EMBL/GenBank/DDBJ whole genome shotgun (WGS) entry which is preliminary data.</text>
</comment>
<gene>
    <name evidence="2" type="ORF">GCM10011396_25280</name>
</gene>
<dbReference type="AlphaFoldDB" id="A0A916UM92"/>
<dbReference type="RefSeq" id="WP_229751074.1">
    <property type="nucleotide sequence ID" value="NZ_BMED01000002.1"/>
</dbReference>
<feature type="domain" description="VOC" evidence="1">
    <location>
        <begin position="15"/>
        <end position="133"/>
    </location>
</feature>
<evidence type="ECO:0000313" key="3">
    <source>
        <dbReference type="Proteomes" id="UP000637423"/>
    </source>
</evidence>
<proteinExistence type="predicted"/>
<dbReference type="PROSITE" id="PS51819">
    <property type="entry name" value="VOC"/>
    <property type="match status" value="1"/>
</dbReference>
<keyword evidence="3" id="KW-1185">Reference proteome</keyword>
<evidence type="ECO:0000259" key="1">
    <source>
        <dbReference type="PROSITE" id="PS51819"/>
    </source>
</evidence>
<dbReference type="InterPro" id="IPR037523">
    <property type="entry name" value="VOC_core"/>
</dbReference>
<name>A0A916UM92_9BURK</name>
<reference evidence="2" key="2">
    <citation type="submission" date="2020-09" db="EMBL/GenBank/DDBJ databases">
        <authorList>
            <person name="Sun Q."/>
            <person name="Zhou Y."/>
        </authorList>
    </citation>
    <scope>NUCLEOTIDE SEQUENCE</scope>
    <source>
        <strain evidence="2">CGMCC 1.10998</strain>
    </source>
</reference>
<dbReference type="InterPro" id="IPR029068">
    <property type="entry name" value="Glyas_Bleomycin-R_OHBP_Dase"/>
</dbReference>
<dbReference type="Gene3D" id="3.30.720.120">
    <property type="match status" value="1"/>
</dbReference>
<dbReference type="Gene3D" id="3.30.720.110">
    <property type="match status" value="1"/>
</dbReference>